<protein>
    <submittedName>
        <fullName evidence="1">Uncharacterized protein</fullName>
    </submittedName>
</protein>
<evidence type="ECO:0000313" key="2">
    <source>
        <dbReference type="Proteomes" id="UP000315827"/>
    </source>
</evidence>
<gene>
    <name evidence="1" type="ORF">FSA05_16995</name>
</gene>
<dbReference type="Proteomes" id="UP000315827">
    <property type="component" value="Unassembled WGS sequence"/>
</dbReference>
<name>A0A5C6K923_PARDI</name>
<organism evidence="1 2">
    <name type="scientific">Parabacteroides distasonis</name>
    <dbReference type="NCBI Taxonomy" id="823"/>
    <lineage>
        <taxon>Bacteria</taxon>
        <taxon>Pseudomonadati</taxon>
        <taxon>Bacteroidota</taxon>
        <taxon>Bacteroidia</taxon>
        <taxon>Bacteroidales</taxon>
        <taxon>Tannerellaceae</taxon>
        <taxon>Parabacteroides</taxon>
    </lineage>
</organism>
<reference evidence="1 2" key="1">
    <citation type="submission" date="2019-07" db="EMBL/GenBank/DDBJ databases">
        <title>Genome sequencing of Parabacteroides distasonis iSURF_7.</title>
        <authorList>
            <person name="Degefu H.N."/>
            <person name="Ruoff K.L."/>
            <person name="Price C.E."/>
            <person name="Valls R.A."/>
            <person name="O'Toole G.A."/>
        </authorList>
    </citation>
    <scope>NUCLEOTIDE SEQUENCE [LARGE SCALE GENOMIC DNA]</scope>
    <source>
        <strain evidence="1 2">CFPLTA003_1B</strain>
    </source>
</reference>
<evidence type="ECO:0000313" key="1">
    <source>
        <dbReference type="EMBL" id="TWV59790.1"/>
    </source>
</evidence>
<proteinExistence type="predicted"/>
<comment type="caution">
    <text evidence="1">The sequence shown here is derived from an EMBL/GenBank/DDBJ whole genome shotgun (WGS) entry which is preliminary data.</text>
</comment>
<accession>A0A5C6K923</accession>
<dbReference type="AlphaFoldDB" id="A0A5C6K923"/>
<sequence length="70" mass="8050">MYDLTVVRCIIFHGYLTSPCLASFSKVTVCKFKSRRIDSFGQRCGMLPKTKEKSDNRLVDRVMLNNGLLF</sequence>
<dbReference type="EMBL" id="VOHW01000012">
    <property type="protein sequence ID" value="TWV59790.1"/>
    <property type="molecule type" value="Genomic_DNA"/>
</dbReference>